<proteinExistence type="predicted"/>
<dbReference type="RefSeq" id="WP_071617149.1">
    <property type="nucleotide sequence ID" value="NZ_MINN01000070.1"/>
</dbReference>
<evidence type="ECO:0000313" key="3">
    <source>
        <dbReference type="Proteomes" id="UP000182062"/>
    </source>
</evidence>
<dbReference type="Proteomes" id="UP000182062">
    <property type="component" value="Unassembled WGS sequence"/>
</dbReference>
<dbReference type="AlphaFoldDB" id="A0A1J6W3R5"/>
<evidence type="ECO:0000256" key="1">
    <source>
        <dbReference type="SAM" id="Phobius"/>
    </source>
</evidence>
<dbReference type="OrthoDB" id="2942933at2"/>
<keyword evidence="1" id="KW-0812">Transmembrane</keyword>
<name>A0A1J6W3R5_9BACI</name>
<comment type="caution">
    <text evidence="2">The sequence shown here is derived from an EMBL/GenBank/DDBJ whole genome shotgun (WGS) entry which is preliminary data.</text>
</comment>
<reference evidence="2 3" key="1">
    <citation type="submission" date="2016-09" db="EMBL/GenBank/DDBJ databases">
        <title>Bacillus aquimaris SAMM genome sequence reveals colonization and biosurfactant production capacities.</title>
        <authorList>
            <person name="Waghmode S.R."/>
            <person name="Suryavanshi M.V."/>
        </authorList>
    </citation>
    <scope>NUCLEOTIDE SEQUENCE [LARGE SCALE GENOMIC DNA]</scope>
    <source>
        <strain evidence="2 3">SAMM</strain>
    </source>
</reference>
<accession>A0A1J6W3R5</accession>
<organism evidence="2 3">
    <name type="scientific">Rossellomorea aquimaris</name>
    <dbReference type="NCBI Taxonomy" id="189382"/>
    <lineage>
        <taxon>Bacteria</taxon>
        <taxon>Bacillati</taxon>
        <taxon>Bacillota</taxon>
        <taxon>Bacilli</taxon>
        <taxon>Bacillales</taxon>
        <taxon>Bacillaceae</taxon>
        <taxon>Rossellomorea</taxon>
    </lineage>
</organism>
<keyword evidence="1" id="KW-1133">Transmembrane helix</keyword>
<feature type="transmembrane region" description="Helical" evidence="1">
    <location>
        <begin position="5"/>
        <end position="24"/>
    </location>
</feature>
<sequence>MEKILVKTGVYTLIVSFFLFVIFFKREKEMEIDEEATMYEITPFPEFFFQIFRYSVIISIIGVVVAFLYIRYLKDEFYEKE</sequence>
<feature type="transmembrane region" description="Helical" evidence="1">
    <location>
        <begin position="51"/>
        <end position="70"/>
    </location>
</feature>
<evidence type="ECO:0000313" key="2">
    <source>
        <dbReference type="EMBL" id="OIU72814.1"/>
    </source>
</evidence>
<keyword evidence="3" id="KW-1185">Reference proteome</keyword>
<keyword evidence="1" id="KW-0472">Membrane</keyword>
<dbReference type="EMBL" id="MINN01000070">
    <property type="protein sequence ID" value="OIU72814.1"/>
    <property type="molecule type" value="Genomic_DNA"/>
</dbReference>
<gene>
    <name evidence="2" type="ORF">BHE18_02800</name>
</gene>
<protein>
    <submittedName>
        <fullName evidence="2">Uncharacterized protein</fullName>
    </submittedName>
</protein>